<reference evidence="2 3" key="1">
    <citation type="submission" date="2019-05" db="EMBL/GenBank/DDBJ databases">
        <title>Another draft genome of Portunus trituberculatus and its Hox gene families provides insights of decapod evolution.</title>
        <authorList>
            <person name="Jeong J.-H."/>
            <person name="Song I."/>
            <person name="Kim S."/>
            <person name="Choi T."/>
            <person name="Kim D."/>
            <person name="Ryu S."/>
            <person name="Kim W."/>
        </authorList>
    </citation>
    <scope>NUCLEOTIDE SEQUENCE [LARGE SCALE GENOMIC DNA]</scope>
    <source>
        <tissue evidence="2">Muscle</tissue>
    </source>
</reference>
<evidence type="ECO:0000313" key="3">
    <source>
        <dbReference type="Proteomes" id="UP000324222"/>
    </source>
</evidence>
<dbReference type="Proteomes" id="UP000324222">
    <property type="component" value="Unassembled WGS sequence"/>
</dbReference>
<protein>
    <submittedName>
        <fullName evidence="2">Uncharacterized protein</fullName>
    </submittedName>
</protein>
<dbReference type="EMBL" id="VSRR010007093">
    <property type="protein sequence ID" value="MPC46202.1"/>
    <property type="molecule type" value="Genomic_DNA"/>
</dbReference>
<proteinExistence type="predicted"/>
<organism evidence="2 3">
    <name type="scientific">Portunus trituberculatus</name>
    <name type="common">Swimming crab</name>
    <name type="synonym">Neptunus trituberculatus</name>
    <dbReference type="NCBI Taxonomy" id="210409"/>
    <lineage>
        <taxon>Eukaryota</taxon>
        <taxon>Metazoa</taxon>
        <taxon>Ecdysozoa</taxon>
        <taxon>Arthropoda</taxon>
        <taxon>Crustacea</taxon>
        <taxon>Multicrustacea</taxon>
        <taxon>Malacostraca</taxon>
        <taxon>Eumalacostraca</taxon>
        <taxon>Eucarida</taxon>
        <taxon>Decapoda</taxon>
        <taxon>Pleocyemata</taxon>
        <taxon>Brachyura</taxon>
        <taxon>Eubrachyura</taxon>
        <taxon>Portunoidea</taxon>
        <taxon>Portunidae</taxon>
        <taxon>Portuninae</taxon>
        <taxon>Portunus</taxon>
    </lineage>
</organism>
<evidence type="ECO:0000313" key="2">
    <source>
        <dbReference type="EMBL" id="MPC46202.1"/>
    </source>
</evidence>
<comment type="caution">
    <text evidence="2">The sequence shown here is derived from an EMBL/GenBank/DDBJ whole genome shotgun (WGS) entry which is preliminary data.</text>
</comment>
<keyword evidence="3" id="KW-1185">Reference proteome</keyword>
<accession>A0A5B7FI87</accession>
<feature type="region of interest" description="Disordered" evidence="1">
    <location>
        <begin position="1"/>
        <end position="26"/>
    </location>
</feature>
<gene>
    <name evidence="2" type="ORF">E2C01_039915</name>
</gene>
<evidence type="ECO:0000256" key="1">
    <source>
        <dbReference type="SAM" id="MobiDB-lite"/>
    </source>
</evidence>
<dbReference type="AlphaFoldDB" id="A0A5B7FI87"/>
<name>A0A5B7FI87_PORTR</name>
<sequence length="53" mass="6051">MPARESTSRHTMYILTSSTRDEPRVSPRHWLSCDARGCELECGADIPVHLQPR</sequence>